<keyword evidence="3" id="KW-1185">Reference proteome</keyword>
<dbReference type="EMBL" id="JARKIE010000384">
    <property type="protein sequence ID" value="KAJ7646221.1"/>
    <property type="molecule type" value="Genomic_DNA"/>
</dbReference>
<dbReference type="AlphaFoldDB" id="A0AAD7CFH5"/>
<comment type="caution">
    <text evidence="2">The sequence shown here is derived from an EMBL/GenBank/DDBJ whole genome shotgun (WGS) entry which is preliminary data.</text>
</comment>
<feature type="region of interest" description="Disordered" evidence="1">
    <location>
        <begin position="67"/>
        <end position="95"/>
    </location>
</feature>
<reference evidence="2" key="1">
    <citation type="submission" date="2023-03" db="EMBL/GenBank/DDBJ databases">
        <title>Massive genome expansion in bonnet fungi (Mycena s.s.) driven by repeated elements and novel gene families across ecological guilds.</title>
        <authorList>
            <consortium name="Lawrence Berkeley National Laboratory"/>
            <person name="Harder C.B."/>
            <person name="Miyauchi S."/>
            <person name="Viragh M."/>
            <person name="Kuo A."/>
            <person name="Thoen E."/>
            <person name="Andreopoulos B."/>
            <person name="Lu D."/>
            <person name="Skrede I."/>
            <person name="Drula E."/>
            <person name="Henrissat B."/>
            <person name="Morin E."/>
            <person name="Kohler A."/>
            <person name="Barry K."/>
            <person name="LaButti K."/>
            <person name="Morin E."/>
            <person name="Salamov A."/>
            <person name="Lipzen A."/>
            <person name="Mereny Z."/>
            <person name="Hegedus B."/>
            <person name="Baldrian P."/>
            <person name="Stursova M."/>
            <person name="Weitz H."/>
            <person name="Taylor A."/>
            <person name="Grigoriev I.V."/>
            <person name="Nagy L.G."/>
            <person name="Martin F."/>
            <person name="Kauserud H."/>
        </authorList>
    </citation>
    <scope>NUCLEOTIDE SEQUENCE</scope>
    <source>
        <strain evidence="2">CBHHK067</strain>
    </source>
</reference>
<gene>
    <name evidence="2" type="ORF">B0H17DRAFT_436320</name>
</gene>
<organism evidence="2 3">
    <name type="scientific">Mycena rosella</name>
    <name type="common">Pink bonnet</name>
    <name type="synonym">Agaricus rosellus</name>
    <dbReference type="NCBI Taxonomy" id="1033263"/>
    <lineage>
        <taxon>Eukaryota</taxon>
        <taxon>Fungi</taxon>
        <taxon>Dikarya</taxon>
        <taxon>Basidiomycota</taxon>
        <taxon>Agaricomycotina</taxon>
        <taxon>Agaricomycetes</taxon>
        <taxon>Agaricomycetidae</taxon>
        <taxon>Agaricales</taxon>
        <taxon>Marasmiineae</taxon>
        <taxon>Mycenaceae</taxon>
        <taxon>Mycena</taxon>
    </lineage>
</organism>
<feature type="compositionally biased region" description="Polar residues" evidence="1">
    <location>
        <begin position="29"/>
        <end position="47"/>
    </location>
</feature>
<dbReference type="Proteomes" id="UP001221757">
    <property type="component" value="Unassembled WGS sequence"/>
</dbReference>
<sequence>MGMDVGARMRIRYVPRIIRNTHTHLIAPRSNSNSMRSTSGVSSNEMSVSHEIDRQLEEGSKRYNLMQDPRLRRVGQEHDREADEEHPPGGLLPARAARLPAHDPQERRRQRACALDGLLAEGHKHLPDAILAAKPEEVLGPETADAIKVLWRDSVAARVLDEHASKFY</sequence>
<evidence type="ECO:0000256" key="1">
    <source>
        <dbReference type="SAM" id="MobiDB-lite"/>
    </source>
</evidence>
<evidence type="ECO:0000313" key="3">
    <source>
        <dbReference type="Proteomes" id="UP001221757"/>
    </source>
</evidence>
<feature type="compositionally biased region" description="Basic and acidic residues" evidence="1">
    <location>
        <begin position="69"/>
        <end position="87"/>
    </location>
</feature>
<protein>
    <submittedName>
        <fullName evidence="2">Uncharacterized protein</fullName>
    </submittedName>
</protein>
<evidence type="ECO:0000313" key="2">
    <source>
        <dbReference type="EMBL" id="KAJ7646221.1"/>
    </source>
</evidence>
<name>A0AAD7CFH5_MYCRO</name>
<proteinExistence type="predicted"/>
<accession>A0AAD7CFH5</accession>
<feature type="region of interest" description="Disordered" evidence="1">
    <location>
        <begin position="25"/>
        <end position="49"/>
    </location>
</feature>